<evidence type="ECO:0000256" key="1">
    <source>
        <dbReference type="SAM" id="MobiDB-lite"/>
    </source>
</evidence>
<dbReference type="EMBL" id="JAHOPB010000002">
    <property type="protein sequence ID" value="MBU8875905.1"/>
    <property type="molecule type" value="Genomic_DNA"/>
</dbReference>
<accession>A0ABS6IND3</accession>
<evidence type="ECO:0000313" key="3">
    <source>
        <dbReference type="Proteomes" id="UP000727907"/>
    </source>
</evidence>
<organism evidence="2 3">
    <name type="scientific">Reyranella humidisoli</name>
    <dbReference type="NCBI Taxonomy" id="2849149"/>
    <lineage>
        <taxon>Bacteria</taxon>
        <taxon>Pseudomonadati</taxon>
        <taxon>Pseudomonadota</taxon>
        <taxon>Alphaproteobacteria</taxon>
        <taxon>Hyphomicrobiales</taxon>
        <taxon>Reyranellaceae</taxon>
        <taxon>Reyranella</taxon>
    </lineage>
</organism>
<evidence type="ECO:0000313" key="2">
    <source>
        <dbReference type="EMBL" id="MBU8875905.1"/>
    </source>
</evidence>
<dbReference type="RefSeq" id="WP_216964286.1">
    <property type="nucleotide sequence ID" value="NZ_JAHOPB010000002.1"/>
</dbReference>
<gene>
    <name evidence="2" type="ORF">KQ910_19185</name>
</gene>
<sequence>MPTAQVRISAEEQRLLRALSVGQTVKLPSTHRLRLELLGLLHDGPHGPRLTPLGRRHAEAAVTDEERKATRTVETESPVKRDRLGRRMPHGRALPF</sequence>
<protein>
    <submittedName>
        <fullName evidence="2">Uncharacterized protein</fullName>
    </submittedName>
</protein>
<reference evidence="2 3" key="1">
    <citation type="submission" date="2021-06" db="EMBL/GenBank/DDBJ databases">
        <authorList>
            <person name="Lee D.H."/>
        </authorList>
    </citation>
    <scope>NUCLEOTIDE SEQUENCE [LARGE SCALE GENOMIC DNA]</scope>
    <source>
        <strain evidence="2 3">MMS21-HV4-11</strain>
    </source>
</reference>
<keyword evidence="3" id="KW-1185">Reference proteome</keyword>
<name>A0ABS6IND3_9HYPH</name>
<proteinExistence type="predicted"/>
<feature type="region of interest" description="Disordered" evidence="1">
    <location>
        <begin position="60"/>
        <end position="96"/>
    </location>
</feature>
<dbReference type="Proteomes" id="UP000727907">
    <property type="component" value="Unassembled WGS sequence"/>
</dbReference>
<comment type="caution">
    <text evidence="2">The sequence shown here is derived from an EMBL/GenBank/DDBJ whole genome shotgun (WGS) entry which is preliminary data.</text>
</comment>
<feature type="compositionally biased region" description="Basic and acidic residues" evidence="1">
    <location>
        <begin position="60"/>
        <end position="82"/>
    </location>
</feature>